<evidence type="ECO:0000256" key="6">
    <source>
        <dbReference type="SAM" id="MobiDB-lite"/>
    </source>
</evidence>
<evidence type="ECO:0000313" key="9">
    <source>
        <dbReference type="Proteomes" id="UP001521116"/>
    </source>
</evidence>
<dbReference type="Pfam" id="PF06839">
    <property type="entry name" value="Zn_ribbon_GRF"/>
    <property type="match status" value="1"/>
</dbReference>
<comment type="caution">
    <text evidence="8">The sequence shown here is derived from an EMBL/GenBank/DDBJ whole genome shotgun (WGS) entry which is preliminary data.</text>
</comment>
<dbReference type="Proteomes" id="UP001521116">
    <property type="component" value="Unassembled WGS sequence"/>
</dbReference>
<feature type="compositionally biased region" description="Acidic residues" evidence="6">
    <location>
        <begin position="136"/>
        <end position="152"/>
    </location>
</feature>
<dbReference type="InterPro" id="IPR010666">
    <property type="entry name" value="Znf_GRF"/>
</dbReference>
<evidence type="ECO:0000259" key="7">
    <source>
        <dbReference type="PROSITE" id="PS51999"/>
    </source>
</evidence>
<feature type="region of interest" description="Disordered" evidence="6">
    <location>
        <begin position="169"/>
        <end position="242"/>
    </location>
</feature>
<accession>A0ABR3TC68</accession>
<keyword evidence="9" id="KW-1185">Reference proteome</keyword>
<feature type="domain" description="GRF-type" evidence="7">
    <location>
        <begin position="41"/>
        <end position="86"/>
    </location>
</feature>
<name>A0ABR3TC68_9PEZI</name>
<dbReference type="EMBL" id="JAJVDC020000005">
    <property type="protein sequence ID" value="KAL1636839.1"/>
    <property type="molecule type" value="Genomic_DNA"/>
</dbReference>
<keyword evidence="2 4" id="KW-0863">Zinc-finger</keyword>
<feature type="compositionally biased region" description="Low complexity" evidence="6">
    <location>
        <begin position="1"/>
        <end position="15"/>
    </location>
</feature>
<protein>
    <recommendedName>
        <fullName evidence="7">GRF-type domain-containing protein</fullName>
    </recommendedName>
</protein>
<evidence type="ECO:0000256" key="3">
    <source>
        <dbReference type="ARBA" id="ARBA00022833"/>
    </source>
</evidence>
<evidence type="ECO:0000256" key="5">
    <source>
        <dbReference type="SAM" id="Coils"/>
    </source>
</evidence>
<keyword evidence="3" id="KW-0862">Zinc</keyword>
<feature type="region of interest" description="Disordered" evidence="6">
    <location>
        <begin position="135"/>
        <end position="156"/>
    </location>
</feature>
<evidence type="ECO:0000256" key="4">
    <source>
        <dbReference type="PROSITE-ProRule" id="PRU01343"/>
    </source>
</evidence>
<keyword evidence="5" id="KW-0175">Coiled coil</keyword>
<sequence>MFSTYRGGNRSSRGRGNFGRGGSSSSSSRQRGRFEHGTWYCDCSNPALPAEHFKVRKEGPNKGRWFYTCQKKEDQRCGFFLWDDDAKPRMEAAVLAGRAAEPAVAAVEGRSPLPAYGAAAAATKGNGTAKRKFLEEVDGEETQDEDDGDEEYGWAPGVGVEDAIGRVLDSNHATMPPPSTPRKALKGSLHGTPGGSGLMTPVSHRTSNGAGPASKAADAATPTPARFGTTATTPSTAGGGDDIGDTIVPEVLHLLQERGVQLDNEAGDALQKVLKAHSLRMQGLARGRDISRLAVRERNAKIAELQARITALEAELETQKAVIGNLNWQKETGQFD</sequence>
<proteinExistence type="predicted"/>
<evidence type="ECO:0000313" key="8">
    <source>
        <dbReference type="EMBL" id="KAL1636839.1"/>
    </source>
</evidence>
<organism evidence="8 9">
    <name type="scientific">Neofusicoccum ribis</name>
    <dbReference type="NCBI Taxonomy" id="45134"/>
    <lineage>
        <taxon>Eukaryota</taxon>
        <taxon>Fungi</taxon>
        <taxon>Dikarya</taxon>
        <taxon>Ascomycota</taxon>
        <taxon>Pezizomycotina</taxon>
        <taxon>Dothideomycetes</taxon>
        <taxon>Dothideomycetes incertae sedis</taxon>
        <taxon>Botryosphaeriales</taxon>
        <taxon>Botryosphaeriaceae</taxon>
        <taxon>Neofusicoccum</taxon>
    </lineage>
</organism>
<evidence type="ECO:0000256" key="1">
    <source>
        <dbReference type="ARBA" id="ARBA00022723"/>
    </source>
</evidence>
<gene>
    <name evidence="8" type="ORF">SLS56_000933</name>
</gene>
<reference evidence="8 9" key="1">
    <citation type="submission" date="2024-02" db="EMBL/GenBank/DDBJ databases">
        <title>De novo assembly and annotation of 12 fungi associated with fruit tree decline syndrome in Ontario, Canada.</title>
        <authorList>
            <person name="Sulman M."/>
            <person name="Ellouze W."/>
            <person name="Ilyukhin E."/>
        </authorList>
    </citation>
    <scope>NUCLEOTIDE SEQUENCE [LARGE SCALE GENOMIC DNA]</scope>
    <source>
        <strain evidence="8 9">M1-105</strain>
    </source>
</reference>
<keyword evidence="1" id="KW-0479">Metal-binding</keyword>
<evidence type="ECO:0000256" key="2">
    <source>
        <dbReference type="ARBA" id="ARBA00022771"/>
    </source>
</evidence>
<dbReference type="PROSITE" id="PS51999">
    <property type="entry name" value="ZF_GRF"/>
    <property type="match status" value="1"/>
</dbReference>
<feature type="coiled-coil region" evidence="5">
    <location>
        <begin position="295"/>
        <end position="322"/>
    </location>
</feature>
<feature type="compositionally biased region" description="Low complexity" evidence="6">
    <location>
        <begin position="209"/>
        <end position="236"/>
    </location>
</feature>
<feature type="region of interest" description="Disordered" evidence="6">
    <location>
        <begin position="1"/>
        <end position="31"/>
    </location>
</feature>